<dbReference type="RefSeq" id="WP_296950946.1">
    <property type="nucleotide sequence ID" value="NZ_LT599021.1"/>
</dbReference>
<dbReference type="Pfam" id="PF00254">
    <property type="entry name" value="FKBP_C"/>
    <property type="match status" value="1"/>
</dbReference>
<evidence type="ECO:0000256" key="5">
    <source>
        <dbReference type="ARBA" id="ARBA00023110"/>
    </source>
</evidence>
<evidence type="ECO:0000256" key="4">
    <source>
        <dbReference type="ARBA" id="ARBA00022729"/>
    </source>
</evidence>
<keyword evidence="8" id="KW-0175">Coiled coil</keyword>
<reference evidence="11" key="1">
    <citation type="submission" date="2016-04" db="EMBL/GenBank/DDBJ databases">
        <authorList>
            <person name="Evans L.H."/>
            <person name="Alamgir A."/>
            <person name="Owens N."/>
            <person name="Weber N.D."/>
            <person name="Virtaneva K."/>
            <person name="Barbian K."/>
            <person name="Babar A."/>
            <person name="Rosenke K."/>
        </authorList>
    </citation>
    <scope>NUCLEOTIDE SEQUENCE</scope>
    <source>
        <strain evidence="11">86-2</strain>
    </source>
</reference>
<sequence>MKKFLLFSFASCVMLSPMALSAQKKTSAQKQPLKAGVAAAKPVLKTEMDSLSYMFGASLYEQGLSMYLRQLGVVADTTGVESAMKRDSILNANKSNRSEFIAGLKAGLDAPEAKNAYNTGLSVGGQILKQMMPGLLQQMYGEGSTEKFNNDAFVSAMYTAMSGGTFDIENPAEAFNEKMQDAQAKMQAKQEEAQKAQYADQIAEGDKFMEENKAKDGVVTLPSGLQYKVITNGTGEKPTATDRVKVHYHGTLMDGTVFDSSVERGEPTVFGVGQVIKGWTEALELMPVGSKWILYIPYDLAYGGRDAGKIKPFSNLIFEVELLEIEK</sequence>
<gene>
    <name evidence="11" type="ORF">KL86DYS2_12851</name>
</gene>
<keyword evidence="5 7" id="KW-0697">Rotamase</keyword>
<comment type="catalytic activity">
    <reaction evidence="1 7">
        <text>[protein]-peptidylproline (omega=180) = [protein]-peptidylproline (omega=0)</text>
        <dbReference type="Rhea" id="RHEA:16237"/>
        <dbReference type="Rhea" id="RHEA-COMP:10747"/>
        <dbReference type="Rhea" id="RHEA-COMP:10748"/>
        <dbReference type="ChEBI" id="CHEBI:83833"/>
        <dbReference type="ChEBI" id="CHEBI:83834"/>
        <dbReference type="EC" id="5.2.1.8"/>
    </reaction>
</comment>
<dbReference type="PANTHER" id="PTHR43811:SF19">
    <property type="entry name" value="39 KDA FK506-BINDING NUCLEAR PROTEIN"/>
    <property type="match status" value="1"/>
</dbReference>
<evidence type="ECO:0000256" key="6">
    <source>
        <dbReference type="ARBA" id="ARBA00023235"/>
    </source>
</evidence>
<dbReference type="EC" id="5.2.1.8" evidence="3 7"/>
<proteinExistence type="inferred from homology"/>
<dbReference type="AlphaFoldDB" id="A0A212K243"/>
<dbReference type="GO" id="GO:0006457">
    <property type="term" value="P:protein folding"/>
    <property type="evidence" value="ECO:0007669"/>
    <property type="project" value="InterPro"/>
</dbReference>
<feature type="domain" description="PPIase FKBP-type" evidence="10">
    <location>
        <begin position="241"/>
        <end position="326"/>
    </location>
</feature>
<dbReference type="InterPro" id="IPR036944">
    <property type="entry name" value="PPIase_FKBP_N_sf"/>
</dbReference>
<evidence type="ECO:0000313" key="11">
    <source>
        <dbReference type="EMBL" id="SBW05771.1"/>
    </source>
</evidence>
<organism evidence="11">
    <name type="scientific">uncultured Dysgonomonas sp</name>
    <dbReference type="NCBI Taxonomy" id="206096"/>
    <lineage>
        <taxon>Bacteria</taxon>
        <taxon>Pseudomonadati</taxon>
        <taxon>Bacteroidota</taxon>
        <taxon>Bacteroidia</taxon>
        <taxon>Bacteroidales</taxon>
        <taxon>Dysgonomonadaceae</taxon>
        <taxon>Dysgonomonas</taxon>
        <taxon>environmental samples</taxon>
    </lineage>
</organism>
<evidence type="ECO:0000259" key="10">
    <source>
        <dbReference type="PROSITE" id="PS50059"/>
    </source>
</evidence>
<feature type="signal peptide" evidence="9">
    <location>
        <begin position="1"/>
        <end position="22"/>
    </location>
</feature>
<dbReference type="Gene3D" id="3.10.50.40">
    <property type="match status" value="1"/>
</dbReference>
<dbReference type="InterPro" id="IPR000774">
    <property type="entry name" value="PPIase_FKBP_N"/>
</dbReference>
<dbReference type="PANTHER" id="PTHR43811">
    <property type="entry name" value="FKBP-TYPE PEPTIDYL-PROLYL CIS-TRANS ISOMERASE FKPA"/>
    <property type="match status" value="1"/>
</dbReference>
<keyword evidence="4 9" id="KW-0732">Signal</keyword>
<accession>A0A212K243</accession>
<keyword evidence="6 7" id="KW-0413">Isomerase</keyword>
<evidence type="ECO:0000256" key="1">
    <source>
        <dbReference type="ARBA" id="ARBA00000971"/>
    </source>
</evidence>
<name>A0A212K243_9BACT</name>
<dbReference type="Gene3D" id="1.10.287.460">
    <property type="entry name" value="Peptidyl-prolyl cis-trans isomerase, FKBP-type, N-terminal domain"/>
    <property type="match status" value="1"/>
</dbReference>
<evidence type="ECO:0000256" key="7">
    <source>
        <dbReference type="PROSITE-ProRule" id="PRU00277"/>
    </source>
</evidence>
<dbReference type="Pfam" id="PF01346">
    <property type="entry name" value="FKBP_N"/>
    <property type="match status" value="1"/>
</dbReference>
<evidence type="ECO:0000256" key="2">
    <source>
        <dbReference type="ARBA" id="ARBA00006577"/>
    </source>
</evidence>
<evidence type="ECO:0000256" key="8">
    <source>
        <dbReference type="SAM" id="Coils"/>
    </source>
</evidence>
<protein>
    <recommendedName>
        <fullName evidence="3 7">peptidylprolyl isomerase</fullName>
        <ecNumber evidence="3 7">5.2.1.8</ecNumber>
    </recommendedName>
</protein>
<evidence type="ECO:0000256" key="3">
    <source>
        <dbReference type="ARBA" id="ARBA00013194"/>
    </source>
</evidence>
<evidence type="ECO:0000256" key="9">
    <source>
        <dbReference type="SAM" id="SignalP"/>
    </source>
</evidence>
<dbReference type="SUPFAM" id="SSF54534">
    <property type="entry name" value="FKBP-like"/>
    <property type="match status" value="1"/>
</dbReference>
<dbReference type="InterPro" id="IPR046357">
    <property type="entry name" value="PPIase_dom_sf"/>
</dbReference>
<feature type="chain" id="PRO_5013188402" description="peptidylprolyl isomerase" evidence="9">
    <location>
        <begin position="23"/>
        <end position="327"/>
    </location>
</feature>
<dbReference type="GO" id="GO:0003755">
    <property type="term" value="F:peptidyl-prolyl cis-trans isomerase activity"/>
    <property type="evidence" value="ECO:0007669"/>
    <property type="project" value="UniProtKB-KW"/>
</dbReference>
<dbReference type="EMBL" id="FLUL01000001">
    <property type="protein sequence ID" value="SBW05771.1"/>
    <property type="molecule type" value="Genomic_DNA"/>
</dbReference>
<dbReference type="PROSITE" id="PS50059">
    <property type="entry name" value="FKBP_PPIASE"/>
    <property type="match status" value="1"/>
</dbReference>
<dbReference type="FunFam" id="3.10.50.40:FF:000045">
    <property type="entry name" value="Peptidyl-prolyl cis-trans isomerase"/>
    <property type="match status" value="1"/>
</dbReference>
<dbReference type="InterPro" id="IPR001179">
    <property type="entry name" value="PPIase_FKBP_dom"/>
</dbReference>
<comment type="similarity">
    <text evidence="2">Belongs to the FKBP-type PPIase family.</text>
</comment>
<feature type="coiled-coil region" evidence="8">
    <location>
        <begin position="172"/>
        <end position="199"/>
    </location>
</feature>